<sequence length="121" mass="14407">MFLCRCHKKTVDVFTTTTKFSFRRFQYKHVSARHCMKFKLRVLMQQIAPITSDLFESIERLTQFQCDIVCTGPTQAFITMSRFNFIPWDMEKNSQIRLFLCFHMRICLTLDISMTSAKVML</sequence>
<dbReference type="EMBL" id="CAIX01000020">
    <property type="protein sequence ID" value="CCI41515.1"/>
    <property type="molecule type" value="Genomic_DNA"/>
</dbReference>
<name>A0A024G430_9STRA</name>
<evidence type="ECO:0000313" key="2">
    <source>
        <dbReference type="Proteomes" id="UP000053237"/>
    </source>
</evidence>
<reference evidence="1 2" key="1">
    <citation type="submission" date="2012-05" db="EMBL/GenBank/DDBJ databases">
        <title>Recombination and specialization in a pathogen metapopulation.</title>
        <authorList>
            <person name="Gardiner A."/>
            <person name="Kemen E."/>
            <person name="Schultz-Larsen T."/>
            <person name="MacLean D."/>
            <person name="Van Oosterhout C."/>
            <person name="Jones J.D.G."/>
        </authorList>
    </citation>
    <scope>NUCLEOTIDE SEQUENCE [LARGE SCALE GENOMIC DNA]</scope>
    <source>
        <strain evidence="1 2">Ac Nc2</strain>
    </source>
</reference>
<gene>
    <name evidence="1" type="ORF">BN9_022990</name>
</gene>
<accession>A0A024G430</accession>
<evidence type="ECO:0000313" key="1">
    <source>
        <dbReference type="EMBL" id="CCI41515.1"/>
    </source>
</evidence>
<dbReference type="Proteomes" id="UP000053237">
    <property type="component" value="Unassembled WGS sequence"/>
</dbReference>
<proteinExistence type="predicted"/>
<protein>
    <submittedName>
        <fullName evidence="1">Uncharacterized protein</fullName>
    </submittedName>
</protein>
<keyword evidence="2" id="KW-1185">Reference proteome</keyword>
<dbReference type="InParanoid" id="A0A024G430"/>
<dbReference type="AlphaFoldDB" id="A0A024G430"/>
<organism evidence="1 2">
    <name type="scientific">Albugo candida</name>
    <dbReference type="NCBI Taxonomy" id="65357"/>
    <lineage>
        <taxon>Eukaryota</taxon>
        <taxon>Sar</taxon>
        <taxon>Stramenopiles</taxon>
        <taxon>Oomycota</taxon>
        <taxon>Peronosporomycetes</taxon>
        <taxon>Albuginales</taxon>
        <taxon>Albuginaceae</taxon>
        <taxon>Albugo</taxon>
    </lineage>
</organism>
<comment type="caution">
    <text evidence="1">The sequence shown here is derived from an EMBL/GenBank/DDBJ whole genome shotgun (WGS) entry which is preliminary data.</text>
</comment>